<dbReference type="InterPro" id="IPR038404">
    <property type="entry name" value="TRAP_DctP_sf"/>
</dbReference>
<dbReference type="Gene3D" id="3.40.190.10">
    <property type="entry name" value="Periplasmic binding protein-like II"/>
    <property type="match status" value="1"/>
</dbReference>
<evidence type="ECO:0000256" key="3">
    <source>
        <dbReference type="SAM" id="SignalP"/>
    </source>
</evidence>
<dbReference type="AlphaFoldDB" id="W5YWG5"/>
<feature type="binding site" evidence="2">
    <location>
        <position position="214"/>
    </location>
    <ligand>
        <name>Na(+)</name>
        <dbReference type="ChEBI" id="CHEBI:29101"/>
    </ligand>
</feature>
<keyword evidence="2" id="KW-0479">Metal-binding</keyword>
<dbReference type="InterPro" id="IPR026289">
    <property type="entry name" value="SBP_TakP-like"/>
</dbReference>
<dbReference type="EMBL" id="CP007152">
    <property type="protein sequence ID" value="AHI30833.1"/>
    <property type="molecule type" value="Genomic_DNA"/>
</dbReference>
<dbReference type="HOGENOM" id="CLU_036176_0_0_6"/>
<keyword evidence="1 3" id="KW-0732">Signal</keyword>
<reference evidence="4 5" key="1">
    <citation type="journal article" date="2014" name="Genome Announc.">
        <title>Draft Genome Sequences of Marinobacter similis A3d10T and Marinobacter salarius R9SW1T.</title>
        <authorList>
            <person name="Ivanova E.P."/>
            <person name="Ng H.J."/>
            <person name="Webb H.K."/>
            <person name="Feng G."/>
            <person name="Oshima K."/>
            <person name="Hattori M."/>
            <person name="Ohkuma M."/>
            <person name="Sergeev A.F."/>
            <person name="Mikhailov V.V."/>
            <person name="Crawford R.J."/>
            <person name="Sawabe T."/>
        </authorList>
    </citation>
    <scope>NUCLEOTIDE SEQUENCE [LARGE SCALE GENOMIC DNA]</scope>
    <source>
        <strain evidence="5">A3d10 and R9SW1</strain>
    </source>
</reference>
<dbReference type="KEGG" id="msr:AU15_03985"/>
<dbReference type="Gene3D" id="3.40.190.170">
    <property type="entry name" value="Bacterial extracellular solute-binding protein, family 7"/>
    <property type="match status" value="1"/>
</dbReference>
<feature type="chain" id="PRO_5004876601" evidence="3">
    <location>
        <begin position="29"/>
        <end position="355"/>
    </location>
</feature>
<dbReference type="PIRSF" id="PIRSF039026">
    <property type="entry name" value="SiaP"/>
    <property type="match status" value="1"/>
</dbReference>
<name>W5YWG5_9GAMM</name>
<sequence>MRMLKFSMSFVITSLVAVFVATPTSAIAADVNWKMATPWSGGPWLERDVKGYAKRVADLTEGRVDITVYPGGTLYSPLKVTEGVQKGVAEIGNNWMGYDWGIDKTGVLFAGYAGGLTPEGYMLWMYKGGGLELWQQWRQEEFDVISYPCAILGTDIFLHSTKRIQTLEDFQGLKLRTAGAWADIASRLGASTVVMSGGEVYSALERGIIQAAELGTPEINLPTGLQDIAQYVIVPGIQNPGGLLECQVNKEAWSELSEHDQKMLKLAGKLSVFESWLDSSAADLDAFRELQEGPNEIVELEQSFIDEAARVTREWAEEQATADPWFKEVLESQTDFKNKLKTWSEYRLPIGSLAD</sequence>
<accession>W5YWG5</accession>
<dbReference type="PANTHER" id="PTHR33376">
    <property type="match status" value="1"/>
</dbReference>
<gene>
    <name evidence="4" type="ORF">AU15_03985</name>
</gene>
<organism evidence="4 5">
    <name type="scientific">Marinobacter salarius</name>
    <dbReference type="NCBI Taxonomy" id="1420917"/>
    <lineage>
        <taxon>Bacteria</taxon>
        <taxon>Pseudomonadati</taxon>
        <taxon>Pseudomonadota</taxon>
        <taxon>Gammaproteobacteria</taxon>
        <taxon>Pseudomonadales</taxon>
        <taxon>Marinobacteraceae</taxon>
        <taxon>Marinobacter</taxon>
    </lineage>
</organism>
<dbReference type="GO" id="GO:0031317">
    <property type="term" value="C:tripartite ATP-independent periplasmic transporter complex"/>
    <property type="evidence" value="ECO:0007669"/>
    <property type="project" value="InterPro"/>
</dbReference>
<dbReference type="Proteomes" id="UP000035081">
    <property type="component" value="Chromosome"/>
</dbReference>
<feature type="binding site" evidence="2">
    <location>
        <position position="213"/>
    </location>
    <ligand>
        <name>substrate</name>
    </ligand>
</feature>
<evidence type="ECO:0000313" key="5">
    <source>
        <dbReference type="Proteomes" id="UP000035081"/>
    </source>
</evidence>
<dbReference type="GO" id="GO:0055085">
    <property type="term" value="P:transmembrane transport"/>
    <property type="evidence" value="ECO:0007669"/>
    <property type="project" value="InterPro"/>
</dbReference>
<dbReference type="GO" id="GO:0046872">
    <property type="term" value="F:metal ion binding"/>
    <property type="evidence" value="ECO:0007669"/>
    <property type="project" value="UniProtKB-KW"/>
</dbReference>
<protein>
    <submittedName>
        <fullName evidence="4">C4-dicarboxylate ABC transporter substrate-binding protein</fullName>
    </submittedName>
</protein>
<evidence type="ECO:0000313" key="4">
    <source>
        <dbReference type="EMBL" id="AHI30833.1"/>
    </source>
</evidence>
<dbReference type="PANTHER" id="PTHR33376:SF5">
    <property type="entry name" value="EXTRACYTOPLASMIC SOLUTE RECEPTOR PROTEIN"/>
    <property type="match status" value="1"/>
</dbReference>
<feature type="signal peptide" evidence="3">
    <location>
        <begin position="1"/>
        <end position="28"/>
    </location>
</feature>
<evidence type="ECO:0000256" key="1">
    <source>
        <dbReference type="ARBA" id="ARBA00022729"/>
    </source>
</evidence>
<dbReference type="InterPro" id="IPR018389">
    <property type="entry name" value="DctP_fam"/>
</dbReference>
<dbReference type="Pfam" id="PF03480">
    <property type="entry name" value="DctP"/>
    <property type="match status" value="1"/>
</dbReference>
<evidence type="ECO:0000256" key="2">
    <source>
        <dbReference type="PIRSR" id="PIRSR039026-2"/>
    </source>
</evidence>
<proteinExistence type="predicted"/>